<sequence length="363" mass="39322">MKLVEEIRPGANRYINGQGAVENLARILADYRQAIAVTGKKSYAAFQQNYAGPLTCPIFRYDGSASDEDGLSIAQQAPAQTDVVIGIGGGRALDTAKVTAQALKADFISIPTLASNCAPFTPVGAIYHPVGHTFKYVEYFKKAPTVTIVDYNLMLTTPHDFFVAGIGDTLAKWYEMEGITRGRINDLPVFTRLSYQTAQVIKDSLVEMSQTALEDLENGRVSPAFTDVVDCIIGIASEVGGFGVSDGRMAGAHAVHNGLSYIEETHEILHGSKVAYGILVQLAETGDQAEIETLLSFYRSIGLPTNLAELHITAESDEKAKQVAQWAAREDETFNLIKSDVVAADVLADMQQVEDISIGNKRR</sequence>
<keyword evidence="5" id="KW-0520">NAD</keyword>
<evidence type="ECO:0000256" key="1">
    <source>
        <dbReference type="ARBA" id="ARBA00007358"/>
    </source>
</evidence>
<keyword evidence="3" id="KW-0560">Oxidoreductase</keyword>
<feature type="binding site" evidence="4">
    <location>
        <position position="270"/>
    </location>
    <ligand>
        <name>glycerol</name>
        <dbReference type="ChEBI" id="CHEBI:17754"/>
    </ligand>
</feature>
<dbReference type="Proteomes" id="UP000051886">
    <property type="component" value="Unassembled WGS sequence"/>
</dbReference>
<comment type="caution">
    <text evidence="7">The sequence shown here is derived from an EMBL/GenBank/DDBJ whole genome shotgun (WGS) entry which is preliminary data.</text>
</comment>
<evidence type="ECO:0000259" key="6">
    <source>
        <dbReference type="Pfam" id="PF00465"/>
    </source>
</evidence>
<dbReference type="InterPro" id="IPR018211">
    <property type="entry name" value="ADH_Fe_CS"/>
</dbReference>
<gene>
    <name evidence="7" type="ORF">IV66_GL001114</name>
</gene>
<organism evidence="7 8">
    <name type="scientific">Ligilactobacillus pobuzihii</name>
    <dbReference type="NCBI Taxonomy" id="449659"/>
    <lineage>
        <taxon>Bacteria</taxon>
        <taxon>Bacillati</taxon>
        <taxon>Bacillota</taxon>
        <taxon>Bacilli</taxon>
        <taxon>Lactobacillales</taxon>
        <taxon>Lactobacillaceae</taxon>
        <taxon>Ligilactobacillus</taxon>
    </lineage>
</organism>
<evidence type="ECO:0000256" key="5">
    <source>
        <dbReference type="PIRSR" id="PIRSR000112-3"/>
    </source>
</evidence>
<protein>
    <submittedName>
        <fullName evidence="7">Glycerol dehydrogenase</fullName>
    </submittedName>
</protein>
<evidence type="ECO:0000256" key="2">
    <source>
        <dbReference type="ARBA" id="ARBA00022723"/>
    </source>
</evidence>
<dbReference type="Pfam" id="PF00465">
    <property type="entry name" value="Fe-ADH"/>
    <property type="match status" value="1"/>
</dbReference>
<comment type="cofactor">
    <cofactor evidence="4">
        <name>Zn(2+)</name>
        <dbReference type="ChEBI" id="CHEBI:29105"/>
    </cofactor>
    <text evidence="4">Binds 1 zinc ion per subunit.</text>
</comment>
<feature type="binding site" evidence="5">
    <location>
        <position position="121"/>
    </location>
    <ligand>
        <name>NAD(+)</name>
        <dbReference type="ChEBI" id="CHEBI:57540"/>
    </ligand>
</feature>
<dbReference type="AlphaFoldDB" id="A0A0R2LRW3"/>
<accession>A0A0R2LRW3</accession>
<feature type="binding site" evidence="5">
    <location>
        <begin position="90"/>
        <end position="94"/>
    </location>
    <ligand>
        <name>NAD(+)</name>
        <dbReference type="ChEBI" id="CHEBI:57540"/>
    </ligand>
</feature>
<feature type="binding site" evidence="5">
    <location>
        <position position="127"/>
    </location>
    <ligand>
        <name>NAD(+)</name>
        <dbReference type="ChEBI" id="CHEBI:57540"/>
    </ligand>
</feature>
<dbReference type="InterPro" id="IPR001670">
    <property type="entry name" value="ADH_Fe/GldA"/>
</dbReference>
<feature type="binding site" evidence="5">
    <location>
        <begin position="112"/>
        <end position="115"/>
    </location>
    <ligand>
        <name>NAD(+)</name>
        <dbReference type="ChEBI" id="CHEBI:57540"/>
    </ligand>
</feature>
<dbReference type="PANTHER" id="PTHR43616:SF3">
    <property type="entry name" value="HYDROXYCARBOXYLATE DEHYDROGENASE A"/>
    <property type="match status" value="1"/>
</dbReference>
<dbReference type="PROSITE" id="PS00913">
    <property type="entry name" value="ADH_IRON_1"/>
    <property type="match status" value="1"/>
</dbReference>
<dbReference type="Gene3D" id="3.40.50.1970">
    <property type="match status" value="1"/>
</dbReference>
<name>A0A0R2LRW3_9LACO</name>
<dbReference type="CDD" id="cd08172">
    <property type="entry name" value="GlyDH-like"/>
    <property type="match status" value="1"/>
</dbReference>
<dbReference type="SUPFAM" id="SSF56796">
    <property type="entry name" value="Dehydroquinate synthase-like"/>
    <property type="match status" value="1"/>
</dbReference>
<proteinExistence type="inferred from homology"/>
<dbReference type="PIRSF" id="PIRSF000112">
    <property type="entry name" value="Glycerol_dehydrogenase"/>
    <property type="match status" value="1"/>
</dbReference>
<feature type="binding site" evidence="4">
    <location>
        <position position="168"/>
    </location>
    <ligand>
        <name>glycerol</name>
        <dbReference type="ChEBI" id="CHEBI:17754"/>
    </ligand>
</feature>
<dbReference type="GO" id="GO:0016614">
    <property type="term" value="F:oxidoreductase activity, acting on CH-OH group of donors"/>
    <property type="evidence" value="ECO:0007669"/>
    <property type="project" value="InterPro"/>
</dbReference>
<dbReference type="OrthoDB" id="5198708at2"/>
<comment type="similarity">
    <text evidence="1">Belongs to the iron-containing alcohol dehydrogenase family.</text>
</comment>
<keyword evidence="8" id="KW-1185">Reference proteome</keyword>
<feature type="domain" description="Alcohol dehydrogenase iron-type/glycerol dehydrogenase GldA" evidence="6">
    <location>
        <begin position="12"/>
        <end position="150"/>
    </location>
</feature>
<evidence type="ECO:0000256" key="3">
    <source>
        <dbReference type="ARBA" id="ARBA00023002"/>
    </source>
</evidence>
<evidence type="ECO:0000313" key="7">
    <source>
        <dbReference type="EMBL" id="KRO01146.1"/>
    </source>
</evidence>
<keyword evidence="2 4" id="KW-0479">Metal-binding</keyword>
<reference evidence="7 8" key="1">
    <citation type="journal article" date="2015" name="Genome Announc.">
        <title>Expanding the biotechnology potential of lactobacilli through comparative genomics of 213 strains and associated genera.</title>
        <authorList>
            <person name="Sun Z."/>
            <person name="Harris H.M."/>
            <person name="McCann A."/>
            <person name="Guo C."/>
            <person name="Argimon S."/>
            <person name="Zhang W."/>
            <person name="Yang X."/>
            <person name="Jeffery I.B."/>
            <person name="Cooney J.C."/>
            <person name="Kagawa T.F."/>
            <person name="Liu W."/>
            <person name="Song Y."/>
            <person name="Salvetti E."/>
            <person name="Wrobel A."/>
            <person name="Rasinkangas P."/>
            <person name="Parkhill J."/>
            <person name="Rea M.C."/>
            <person name="O'Sullivan O."/>
            <person name="Ritari J."/>
            <person name="Douillard F.P."/>
            <person name="Paul Ross R."/>
            <person name="Yang R."/>
            <person name="Briner A.E."/>
            <person name="Felis G.E."/>
            <person name="de Vos W.M."/>
            <person name="Barrangou R."/>
            <person name="Klaenhammer T.R."/>
            <person name="Caufield P.W."/>
            <person name="Cui Y."/>
            <person name="Zhang H."/>
            <person name="O'Toole P.W."/>
        </authorList>
    </citation>
    <scope>NUCLEOTIDE SEQUENCE [LARGE SCALE GENOMIC DNA]</scope>
    <source>
        <strain evidence="7 8">NBRC 103219</strain>
    </source>
</reference>
<evidence type="ECO:0000256" key="4">
    <source>
        <dbReference type="PIRSR" id="PIRSR000112-1"/>
    </source>
</evidence>
<dbReference type="GO" id="GO:0046872">
    <property type="term" value="F:metal ion binding"/>
    <property type="evidence" value="ECO:0007669"/>
    <property type="project" value="UniProtKB-KW"/>
</dbReference>
<dbReference type="PANTHER" id="PTHR43616">
    <property type="entry name" value="GLYCEROL DEHYDROGENASE"/>
    <property type="match status" value="1"/>
</dbReference>
<dbReference type="Gene3D" id="1.20.1090.10">
    <property type="entry name" value="Dehydroquinate synthase-like - alpha domain"/>
    <property type="match status" value="1"/>
</dbReference>
<dbReference type="STRING" id="449659.IV66_GL001114"/>
<evidence type="ECO:0000313" key="8">
    <source>
        <dbReference type="Proteomes" id="UP000051886"/>
    </source>
</evidence>
<keyword evidence="4" id="KW-0862">Zinc</keyword>
<dbReference type="RefSeq" id="WP_017867512.1">
    <property type="nucleotide sequence ID" value="NZ_BJYB01000028.1"/>
</dbReference>
<feature type="binding site" evidence="4">
    <location>
        <position position="253"/>
    </location>
    <ligand>
        <name>glycerol</name>
        <dbReference type="ChEBI" id="CHEBI:17754"/>
    </ligand>
</feature>
<dbReference type="InterPro" id="IPR016205">
    <property type="entry name" value="Glycerol_DH"/>
</dbReference>
<dbReference type="PATRIC" id="fig|449659.4.peg.1126"/>
<dbReference type="EMBL" id="JQCN01000015">
    <property type="protein sequence ID" value="KRO01146.1"/>
    <property type="molecule type" value="Genomic_DNA"/>
</dbReference>